<accession>F9WI28</accession>
<reference evidence="1 2" key="2">
    <citation type="journal article" date="2012" name="Proc. Natl. Acad. Sci. U.S.A.">
        <title>Antigenic diversity is generated by distinct evolutionary mechanisms in African trypanosome species.</title>
        <authorList>
            <person name="Jackson A.P."/>
            <person name="Berry A."/>
            <person name="Aslett M."/>
            <person name="Allison H.C."/>
            <person name="Burton P."/>
            <person name="Vavrova-Anderson J."/>
            <person name="Brown R."/>
            <person name="Browne H."/>
            <person name="Corton N."/>
            <person name="Hauser H."/>
            <person name="Gamble J."/>
            <person name="Gilderthorp R."/>
            <person name="Marcello L."/>
            <person name="McQuillan J."/>
            <person name="Otto T.D."/>
            <person name="Quail M.A."/>
            <person name="Sanders M.J."/>
            <person name="van Tonder A."/>
            <person name="Ginger M.L."/>
            <person name="Field M.C."/>
            <person name="Barry J.D."/>
            <person name="Hertz-Fowler C."/>
            <person name="Berriman M."/>
        </authorList>
    </citation>
    <scope>NUCLEOTIDE SEQUENCE [LARGE SCALE GENOMIC DNA]</scope>
    <source>
        <strain evidence="1 2">IL3000</strain>
    </source>
</reference>
<name>F9WI28_TRYCI</name>
<reference evidence="2" key="1">
    <citation type="submission" date="2011-07" db="EMBL/GenBank/DDBJ databases">
        <title>Divergent evolution of antigenic variation in African trypanosomes.</title>
        <authorList>
            <person name="Jackson A.P."/>
            <person name="Berry A."/>
            <person name="Allison H.C."/>
            <person name="Burton P."/>
            <person name="Anderson J."/>
            <person name="Aslett M."/>
            <person name="Brown R."/>
            <person name="Corton N."/>
            <person name="Harris D."/>
            <person name="Hauser H."/>
            <person name="Gamble J."/>
            <person name="Gilderthorp R."/>
            <person name="McQuillan J."/>
            <person name="Quail M.A."/>
            <person name="Sanders M."/>
            <person name="Van Tonder A."/>
            <person name="Ginger M.L."/>
            <person name="Donelson J.E."/>
            <person name="Field M.C."/>
            <person name="Barry J.D."/>
            <person name="Berriman M."/>
            <person name="Hertz-Fowler C."/>
        </authorList>
    </citation>
    <scope>NUCLEOTIDE SEQUENCE [LARGE SCALE GENOMIC DNA]</scope>
    <source>
        <strain evidence="2">IL3000</strain>
    </source>
</reference>
<comment type="caution">
    <text evidence="1">The sequence shown here is derived from an EMBL/GenBank/DDBJ whole genome shotgun (WGS) entry which is preliminary data.</text>
</comment>
<sequence>MEMRHCLVSTTVDLWLRPTLSFSMSGDVHRNTRGISTSRLWKTLQEDSPPLYTNCSHSITMVTGAFFSPTATTRSSKRRSFLSNQLVRRASGHFATRTLHYGLSIHTFFPQRAAKDGMSRHLTRLSKCGY</sequence>
<evidence type="ECO:0000313" key="2">
    <source>
        <dbReference type="Proteomes" id="UP000000702"/>
    </source>
</evidence>
<organism evidence="1 2">
    <name type="scientific">Trypanosoma congolense (strain IL3000)</name>
    <dbReference type="NCBI Taxonomy" id="1068625"/>
    <lineage>
        <taxon>Eukaryota</taxon>
        <taxon>Discoba</taxon>
        <taxon>Euglenozoa</taxon>
        <taxon>Kinetoplastea</taxon>
        <taxon>Metakinetoplastina</taxon>
        <taxon>Trypanosomatida</taxon>
        <taxon>Trypanosomatidae</taxon>
        <taxon>Trypanosoma</taxon>
        <taxon>Nannomonas</taxon>
    </lineage>
</organism>
<dbReference type="AlphaFoldDB" id="F9WI28"/>
<proteinExistence type="predicted"/>
<gene>
    <name evidence="1" type="ORF">TCIL3000_0_18450</name>
</gene>
<protein>
    <submittedName>
        <fullName evidence="1">Uncharacterized protein</fullName>
    </submittedName>
</protein>
<dbReference type="Proteomes" id="UP000000702">
    <property type="component" value="Unassembled WGS sequence"/>
</dbReference>
<keyword evidence="2" id="KW-1185">Reference proteome</keyword>
<evidence type="ECO:0000313" key="1">
    <source>
        <dbReference type="EMBL" id="CCD16973.1"/>
    </source>
</evidence>
<dbReference type="EMBL" id="CAEQ01002519">
    <property type="protein sequence ID" value="CCD16973.1"/>
    <property type="molecule type" value="Genomic_DNA"/>
</dbReference>